<proteinExistence type="inferred from homology"/>
<sequence length="350" mass="39240">MIDNLIIGGGLAGLFCAFRLQQQGENFLLLEASAQSGGRIQPASENCAIDAGPTWFWPHQLKMQALTQELQVDVFEQYIDGDTLFQPAEPHAPIQKMHYQQGTSFRIKGGITLLINALQAQLLRKNLRFSSQVKALEKIDNGWQVLLNNNEKVRSRRLFLALPPRMIVKHLTPKSWLSENAITHMQQQQTWMSAQAKYIAIFETSFWREYGLSGFAISHRGPLVEIHDAVMPGQTSALFGFVGLDAQQRKDIPSEDLKAACRQQLLSIYGKQAVPTSDHLMDWSNNPYICSMADIGESPLHNHVNLQQLYQNEALPNLYFVGSEFSQSEPGYLEGALDAVDSALQLIDIS</sequence>
<comment type="similarity">
    <text evidence="1">Belongs to the flavin monoamine oxidase family.</text>
</comment>
<dbReference type="Pfam" id="PF01593">
    <property type="entry name" value="Amino_oxidase"/>
    <property type="match status" value="1"/>
</dbReference>
<dbReference type="AlphaFoldDB" id="A0AA48HI98"/>
<organism evidence="3 4">
    <name type="scientific">Planctobacterium marinum</name>
    <dbReference type="NCBI Taxonomy" id="1631968"/>
    <lineage>
        <taxon>Bacteria</taxon>
        <taxon>Pseudomonadati</taxon>
        <taxon>Pseudomonadota</taxon>
        <taxon>Gammaproteobacteria</taxon>
        <taxon>Alteromonadales</taxon>
        <taxon>Alteromonadaceae</taxon>
        <taxon>Planctobacterium</taxon>
    </lineage>
</organism>
<evidence type="ECO:0000256" key="1">
    <source>
        <dbReference type="ARBA" id="ARBA00005995"/>
    </source>
</evidence>
<keyword evidence="4" id="KW-1185">Reference proteome</keyword>
<protein>
    <recommendedName>
        <fullName evidence="2">Amine oxidase domain-containing protein</fullName>
    </recommendedName>
</protein>
<dbReference type="KEGG" id="pmaw:MACH26_07070"/>
<feature type="domain" description="Amine oxidase" evidence="2">
    <location>
        <begin position="97"/>
        <end position="338"/>
    </location>
</feature>
<dbReference type="GO" id="GO:0016491">
    <property type="term" value="F:oxidoreductase activity"/>
    <property type="evidence" value="ECO:0007669"/>
    <property type="project" value="InterPro"/>
</dbReference>
<dbReference type="InterPro" id="IPR050703">
    <property type="entry name" value="Flavin_MAO"/>
</dbReference>
<dbReference type="Proteomes" id="UP001333710">
    <property type="component" value="Chromosome"/>
</dbReference>
<dbReference type="SUPFAM" id="SSF51905">
    <property type="entry name" value="FAD/NAD(P)-binding domain"/>
    <property type="match status" value="1"/>
</dbReference>
<accession>A0AA48HI98</accession>
<dbReference type="SUPFAM" id="SSF54373">
    <property type="entry name" value="FAD-linked reductases, C-terminal domain"/>
    <property type="match status" value="1"/>
</dbReference>
<evidence type="ECO:0000313" key="4">
    <source>
        <dbReference type="Proteomes" id="UP001333710"/>
    </source>
</evidence>
<dbReference type="Pfam" id="PF13450">
    <property type="entry name" value="NAD_binding_8"/>
    <property type="match status" value="1"/>
</dbReference>
<reference evidence="3" key="1">
    <citation type="submission" date="2023-01" db="EMBL/GenBank/DDBJ databases">
        <title>Complete genome sequence of Planctobacterium marinum strain Dej080120_11.</title>
        <authorList>
            <person name="Ueki S."/>
            <person name="Maruyama F."/>
        </authorList>
    </citation>
    <scope>NUCLEOTIDE SEQUENCE</scope>
    <source>
        <strain evidence="3">Dej080120_11</strain>
    </source>
</reference>
<dbReference type="InterPro" id="IPR002937">
    <property type="entry name" value="Amino_oxidase"/>
</dbReference>
<evidence type="ECO:0000259" key="2">
    <source>
        <dbReference type="Pfam" id="PF01593"/>
    </source>
</evidence>
<name>A0AA48HI98_9ALTE</name>
<dbReference type="EMBL" id="AP027272">
    <property type="protein sequence ID" value="BDX05186.1"/>
    <property type="molecule type" value="Genomic_DNA"/>
</dbReference>
<gene>
    <name evidence="3" type="ORF">MACH26_07070</name>
</gene>
<evidence type="ECO:0000313" key="3">
    <source>
        <dbReference type="EMBL" id="BDX05186.1"/>
    </source>
</evidence>
<dbReference type="PANTHER" id="PTHR43563:SF1">
    <property type="entry name" value="AMINE OXIDASE [FLAVIN-CONTAINING] B"/>
    <property type="match status" value="1"/>
</dbReference>
<dbReference type="PANTHER" id="PTHR43563">
    <property type="entry name" value="AMINE OXIDASE"/>
    <property type="match status" value="1"/>
</dbReference>
<dbReference type="InterPro" id="IPR036188">
    <property type="entry name" value="FAD/NAD-bd_sf"/>
</dbReference>
<dbReference type="Gene3D" id="3.50.50.60">
    <property type="entry name" value="FAD/NAD(P)-binding domain"/>
    <property type="match status" value="2"/>
</dbReference>
<dbReference type="RefSeq" id="WP_338291153.1">
    <property type="nucleotide sequence ID" value="NZ_AP027272.1"/>
</dbReference>